<keyword evidence="5" id="KW-1185">Reference proteome</keyword>
<sequence length="213" mass="22194">MQPPTGQWDQTQQIPHHVAQPSPTGSTAPSARPWFKRKRIVIPAAVLAVGIIGSAAGGGASSDRATSAAGSSTSSSAPISSVVPPPVVADVVDEAATPAPTTPAPVVTTQAPAPTPELTAGQQNAQRKAQDYLSFTAFSRSSLIDQLEYEGFSVEDATFAVDTITVDWNQQAAEKAEEYLSFTSFSRSGLVDQLVFEGFTAEQAEFGVSQTGL</sequence>
<evidence type="ECO:0000256" key="2">
    <source>
        <dbReference type="SAM" id="Phobius"/>
    </source>
</evidence>
<keyword evidence="2" id="KW-0472">Membrane</keyword>
<dbReference type="STRING" id="1960309.SAMN03159343_3385"/>
<feature type="region of interest" description="Disordered" evidence="1">
    <location>
        <begin position="1"/>
        <end position="32"/>
    </location>
</feature>
<feature type="compositionally biased region" description="Low complexity" evidence="1">
    <location>
        <begin position="97"/>
        <end position="112"/>
    </location>
</feature>
<dbReference type="Gene3D" id="1.10.10.10">
    <property type="entry name" value="Winged helix-like DNA-binding domain superfamily/Winged helix DNA-binding domain"/>
    <property type="match status" value="2"/>
</dbReference>
<evidence type="ECO:0000259" key="3">
    <source>
        <dbReference type="Pfam" id="PF07553"/>
    </source>
</evidence>
<feature type="region of interest" description="Disordered" evidence="1">
    <location>
        <begin position="57"/>
        <end position="83"/>
    </location>
</feature>
<feature type="domain" description="Putative host cell surface-exposed lipoprotein Ltp-like HTH region" evidence="3">
    <location>
        <begin position="167"/>
        <end position="209"/>
    </location>
</feature>
<organism evidence="4 5">
    <name type="scientific">Klenkia marina</name>
    <dbReference type="NCBI Taxonomy" id="1960309"/>
    <lineage>
        <taxon>Bacteria</taxon>
        <taxon>Bacillati</taxon>
        <taxon>Actinomycetota</taxon>
        <taxon>Actinomycetes</taxon>
        <taxon>Geodermatophilales</taxon>
        <taxon>Geodermatophilaceae</taxon>
        <taxon>Klenkia</taxon>
    </lineage>
</organism>
<reference evidence="5" key="1">
    <citation type="submission" date="2016-10" db="EMBL/GenBank/DDBJ databases">
        <authorList>
            <person name="Varghese N."/>
            <person name="Submissions S."/>
        </authorList>
    </citation>
    <scope>NUCLEOTIDE SEQUENCE [LARGE SCALE GENOMIC DNA]</scope>
    <source>
        <strain evidence="5">DSM 45722</strain>
    </source>
</reference>
<feature type="region of interest" description="Disordered" evidence="1">
    <location>
        <begin position="97"/>
        <end position="122"/>
    </location>
</feature>
<name>A0A1G4YSA2_9ACTN</name>
<dbReference type="EMBL" id="FMUH01000006">
    <property type="protein sequence ID" value="SCX56329.1"/>
    <property type="molecule type" value="Genomic_DNA"/>
</dbReference>
<dbReference type="AlphaFoldDB" id="A0A1G4YSA2"/>
<evidence type="ECO:0000313" key="5">
    <source>
        <dbReference type="Proteomes" id="UP000198981"/>
    </source>
</evidence>
<dbReference type="RefSeq" id="WP_092806524.1">
    <property type="nucleotide sequence ID" value="NZ_FMUH01000006.1"/>
</dbReference>
<feature type="domain" description="Putative host cell surface-exposed lipoprotein Ltp-like HTH region" evidence="3">
    <location>
        <begin position="122"/>
        <end position="164"/>
    </location>
</feature>
<dbReference type="InterPro" id="IPR011434">
    <property type="entry name" value="Ltp-like_HTH"/>
</dbReference>
<feature type="compositionally biased region" description="Low complexity" evidence="1">
    <location>
        <begin position="61"/>
        <end position="83"/>
    </location>
</feature>
<dbReference type="OrthoDB" id="2004788at2"/>
<keyword evidence="2" id="KW-0812">Transmembrane</keyword>
<dbReference type="InterPro" id="IPR036388">
    <property type="entry name" value="WH-like_DNA-bd_sf"/>
</dbReference>
<feature type="compositionally biased region" description="Polar residues" evidence="1">
    <location>
        <begin position="1"/>
        <end position="14"/>
    </location>
</feature>
<evidence type="ECO:0000256" key="1">
    <source>
        <dbReference type="SAM" id="MobiDB-lite"/>
    </source>
</evidence>
<feature type="transmembrane region" description="Helical" evidence="2">
    <location>
        <begin position="40"/>
        <end position="60"/>
    </location>
</feature>
<keyword evidence="4" id="KW-0449">Lipoprotein</keyword>
<dbReference type="Proteomes" id="UP000198981">
    <property type="component" value="Unassembled WGS sequence"/>
</dbReference>
<protein>
    <submittedName>
        <fullName evidence="4">Host cell surface-exposed lipoprotein</fullName>
    </submittedName>
</protein>
<dbReference type="Pfam" id="PF07553">
    <property type="entry name" value="Lipoprotein_Ltp"/>
    <property type="match status" value="2"/>
</dbReference>
<keyword evidence="2" id="KW-1133">Transmembrane helix</keyword>
<accession>A0A1G4YSA2</accession>
<proteinExistence type="predicted"/>
<gene>
    <name evidence="4" type="ORF">SAMN03159343_3385</name>
</gene>
<evidence type="ECO:0000313" key="4">
    <source>
        <dbReference type="EMBL" id="SCX56329.1"/>
    </source>
</evidence>